<keyword evidence="2" id="KW-0677">Repeat</keyword>
<dbReference type="PROSITE" id="PS50082">
    <property type="entry name" value="WD_REPEATS_2"/>
    <property type="match status" value="1"/>
</dbReference>
<reference evidence="5" key="2">
    <citation type="submission" date="2021-08" db="EMBL/GenBank/DDBJ databases">
        <authorList>
            <person name="Eriksson T."/>
        </authorList>
    </citation>
    <scope>NUCLEOTIDE SEQUENCE</scope>
    <source>
        <strain evidence="5">Stoneville</strain>
        <tissue evidence="5">Whole head</tissue>
    </source>
</reference>
<feature type="region of interest" description="Disordered" evidence="4">
    <location>
        <begin position="1"/>
        <end position="34"/>
    </location>
</feature>
<reference evidence="5" key="1">
    <citation type="journal article" date="2020" name="J Insects Food Feed">
        <title>The yellow mealworm (Tenebrio molitor) genome: a resource for the emerging insects as food and feed industry.</title>
        <authorList>
            <person name="Eriksson T."/>
            <person name="Andere A."/>
            <person name="Kelstrup H."/>
            <person name="Emery V."/>
            <person name="Picard C."/>
        </authorList>
    </citation>
    <scope>NUCLEOTIDE SEQUENCE</scope>
    <source>
        <strain evidence="5">Stoneville</strain>
        <tissue evidence="5">Whole head</tissue>
    </source>
</reference>
<evidence type="ECO:0000256" key="3">
    <source>
        <dbReference type="PROSITE-ProRule" id="PRU00221"/>
    </source>
</evidence>
<protein>
    <submittedName>
        <fullName evidence="5">Uncharacterized protein</fullName>
    </submittedName>
</protein>
<accession>A0A8J6HE19</accession>
<dbReference type="Proteomes" id="UP000719412">
    <property type="component" value="Unassembled WGS sequence"/>
</dbReference>
<evidence type="ECO:0000256" key="1">
    <source>
        <dbReference type="ARBA" id="ARBA00022574"/>
    </source>
</evidence>
<dbReference type="Pfam" id="PF00400">
    <property type="entry name" value="WD40"/>
    <property type="match status" value="1"/>
</dbReference>
<dbReference type="InterPro" id="IPR036322">
    <property type="entry name" value="WD40_repeat_dom_sf"/>
</dbReference>
<comment type="caution">
    <text evidence="5">The sequence shown here is derived from an EMBL/GenBank/DDBJ whole genome shotgun (WGS) entry which is preliminary data.</text>
</comment>
<evidence type="ECO:0000313" key="5">
    <source>
        <dbReference type="EMBL" id="KAH0812940.1"/>
    </source>
</evidence>
<dbReference type="InterPro" id="IPR001680">
    <property type="entry name" value="WD40_rpt"/>
</dbReference>
<dbReference type="SMART" id="SM00320">
    <property type="entry name" value="WD40"/>
    <property type="match status" value="3"/>
</dbReference>
<dbReference type="EMBL" id="JABDTM020025697">
    <property type="protein sequence ID" value="KAH0812940.1"/>
    <property type="molecule type" value="Genomic_DNA"/>
</dbReference>
<dbReference type="Gene3D" id="2.130.10.10">
    <property type="entry name" value="YVTN repeat-like/Quinoprotein amine dehydrogenase"/>
    <property type="match status" value="1"/>
</dbReference>
<name>A0A8J6HE19_TENMO</name>
<feature type="compositionally biased region" description="Basic residues" evidence="4">
    <location>
        <begin position="1"/>
        <end position="12"/>
    </location>
</feature>
<dbReference type="PANTHER" id="PTHR22844">
    <property type="entry name" value="F-BOX AND WD40 DOMAIN PROTEIN"/>
    <property type="match status" value="1"/>
</dbReference>
<dbReference type="PROSITE" id="PS00678">
    <property type="entry name" value="WD_REPEATS_1"/>
    <property type="match status" value="1"/>
</dbReference>
<keyword evidence="1 3" id="KW-0853">WD repeat</keyword>
<feature type="repeat" description="WD" evidence="3">
    <location>
        <begin position="109"/>
        <end position="148"/>
    </location>
</feature>
<keyword evidence="6" id="KW-1185">Reference proteome</keyword>
<dbReference type="SUPFAM" id="SSF50978">
    <property type="entry name" value="WD40 repeat-like"/>
    <property type="match status" value="1"/>
</dbReference>
<dbReference type="InterPro" id="IPR045182">
    <property type="entry name" value="JINGUBANG-like"/>
</dbReference>
<dbReference type="InterPro" id="IPR015943">
    <property type="entry name" value="WD40/YVTN_repeat-like_dom_sf"/>
</dbReference>
<organism evidence="5 6">
    <name type="scientific">Tenebrio molitor</name>
    <name type="common">Yellow mealworm beetle</name>
    <dbReference type="NCBI Taxonomy" id="7067"/>
    <lineage>
        <taxon>Eukaryota</taxon>
        <taxon>Metazoa</taxon>
        <taxon>Ecdysozoa</taxon>
        <taxon>Arthropoda</taxon>
        <taxon>Hexapoda</taxon>
        <taxon>Insecta</taxon>
        <taxon>Pterygota</taxon>
        <taxon>Neoptera</taxon>
        <taxon>Endopterygota</taxon>
        <taxon>Coleoptera</taxon>
        <taxon>Polyphaga</taxon>
        <taxon>Cucujiformia</taxon>
        <taxon>Tenebrionidae</taxon>
        <taxon>Tenebrio</taxon>
    </lineage>
</organism>
<gene>
    <name evidence="5" type="ORF">GEV33_009849</name>
</gene>
<evidence type="ECO:0000313" key="6">
    <source>
        <dbReference type="Proteomes" id="UP000719412"/>
    </source>
</evidence>
<evidence type="ECO:0000256" key="4">
    <source>
        <dbReference type="SAM" id="MobiDB-lite"/>
    </source>
</evidence>
<feature type="compositionally biased region" description="Basic residues" evidence="4">
    <location>
        <begin position="19"/>
        <end position="34"/>
    </location>
</feature>
<dbReference type="PANTHER" id="PTHR22844:SF387">
    <property type="entry name" value="F3I6.5 PROTEIN"/>
    <property type="match status" value="1"/>
</dbReference>
<sequence>MGGKGKKKKGKAKNGEKKKSVKTKKGGRKGGRAKSSRCTVDIFTEAAMENAYTICHNNMPLHVACKADDSNKHEYDVNQIIFHKGKLFTAADDGKVKVWTPDLKFLQEVQAHPCSIFSVTASDDTLYTCSNDGTVKSWDLNTLQDKKTLVKDEEVEFWKVKYDKGVLYIGDDQGNMRIYKNEVFFGSINVAIPVKDLAVKENLVFASKDHDIIVTDLHLNGEKPTFGVKATIVGRGPIILIEDKSIFMSRIGRDILLNQIGENQHITELSTVSEAHGMIVNAGVAANWDGKCSVFTGGWDKIVKQWKVENNSLKADGSCAIDFVINSMIDGEKGQKDCPSKLRSFLYFYRTVIVTGGRVVFKSRMITSALWEREANVTTPARKIVREGVPKGERRCYQIE</sequence>
<dbReference type="InterPro" id="IPR019775">
    <property type="entry name" value="WD40_repeat_CS"/>
</dbReference>
<proteinExistence type="predicted"/>
<dbReference type="AlphaFoldDB" id="A0A8J6HE19"/>
<evidence type="ECO:0000256" key="2">
    <source>
        <dbReference type="ARBA" id="ARBA00022737"/>
    </source>
</evidence>